<evidence type="ECO:0000313" key="11">
    <source>
        <dbReference type="Proteomes" id="UP000886829"/>
    </source>
</evidence>
<dbReference type="InterPro" id="IPR009051">
    <property type="entry name" value="Helical_ferredxn"/>
</dbReference>
<keyword evidence="6" id="KW-0408">Iron</keyword>
<evidence type="ECO:0000256" key="1">
    <source>
        <dbReference type="ARBA" id="ARBA00022448"/>
    </source>
</evidence>
<dbReference type="Pfam" id="PF02589">
    <property type="entry name" value="LUD_dom"/>
    <property type="match status" value="1"/>
</dbReference>
<dbReference type="Gene3D" id="3.40.50.10420">
    <property type="entry name" value="NagB/RpiA/CoA transferase-like"/>
    <property type="match status" value="1"/>
</dbReference>
<dbReference type="Proteomes" id="UP000886829">
    <property type="component" value="Unassembled WGS sequence"/>
</dbReference>
<evidence type="ECO:0000256" key="5">
    <source>
        <dbReference type="ARBA" id="ARBA00022982"/>
    </source>
</evidence>
<keyword evidence="1" id="KW-0813">Transport</keyword>
<evidence type="ECO:0000259" key="9">
    <source>
        <dbReference type="PROSITE" id="PS51379"/>
    </source>
</evidence>
<protein>
    <submittedName>
        <fullName evidence="10">Iron-sulfur cluster-binding protein</fullName>
    </submittedName>
</protein>
<keyword evidence="7" id="KW-0411">Iron-sulfur</keyword>
<dbReference type="InterPro" id="IPR024185">
    <property type="entry name" value="FTHF_cligase-like_sf"/>
</dbReference>
<name>A0A9D1WBF8_9GAMM</name>
<dbReference type="PANTHER" id="PTHR47153">
    <property type="entry name" value="LACTATE UTILIZATION PROTEIN B"/>
    <property type="match status" value="1"/>
</dbReference>
<dbReference type="GO" id="GO:0006089">
    <property type="term" value="P:lactate metabolic process"/>
    <property type="evidence" value="ECO:0007669"/>
    <property type="project" value="InterPro"/>
</dbReference>
<dbReference type="InterPro" id="IPR004452">
    <property type="entry name" value="LutB/LldF"/>
</dbReference>
<dbReference type="EMBL" id="DXEV01000017">
    <property type="protein sequence ID" value="HIX55980.1"/>
    <property type="molecule type" value="Genomic_DNA"/>
</dbReference>
<keyword evidence="5" id="KW-0249">Electron transport</keyword>
<dbReference type="InterPro" id="IPR017896">
    <property type="entry name" value="4Fe4S_Fe-S-bd"/>
</dbReference>
<comment type="caution">
    <text evidence="10">The sequence shown here is derived from an EMBL/GenBank/DDBJ whole genome shotgun (WGS) entry which is preliminary data.</text>
</comment>
<keyword evidence="3" id="KW-0479">Metal-binding</keyword>
<dbReference type="AlphaFoldDB" id="A0A9D1WBF8"/>
<feature type="domain" description="4Fe-4S ferredoxin-type" evidence="9">
    <location>
        <begin position="328"/>
        <end position="359"/>
    </location>
</feature>
<dbReference type="Pfam" id="PF11870">
    <property type="entry name" value="LutB_C"/>
    <property type="match status" value="1"/>
</dbReference>
<gene>
    <name evidence="10" type="ORF">H9850_00730</name>
</gene>
<evidence type="ECO:0000256" key="3">
    <source>
        <dbReference type="ARBA" id="ARBA00022723"/>
    </source>
</evidence>
<feature type="compositionally biased region" description="Polar residues" evidence="8">
    <location>
        <begin position="1"/>
        <end position="14"/>
    </location>
</feature>
<dbReference type="PROSITE" id="PS00198">
    <property type="entry name" value="4FE4S_FER_1"/>
    <property type="match status" value="2"/>
</dbReference>
<dbReference type="InterPro" id="IPR003741">
    <property type="entry name" value="LUD_dom"/>
</dbReference>
<feature type="region of interest" description="Disordered" evidence="8">
    <location>
        <begin position="1"/>
        <end position="22"/>
    </location>
</feature>
<evidence type="ECO:0000256" key="6">
    <source>
        <dbReference type="ARBA" id="ARBA00023004"/>
    </source>
</evidence>
<dbReference type="GO" id="GO:0046872">
    <property type="term" value="F:metal ion binding"/>
    <property type="evidence" value="ECO:0007669"/>
    <property type="project" value="UniProtKB-KW"/>
</dbReference>
<evidence type="ECO:0000256" key="8">
    <source>
        <dbReference type="SAM" id="MobiDB-lite"/>
    </source>
</evidence>
<keyword evidence="4" id="KW-0677">Repeat</keyword>
<dbReference type="InterPro" id="IPR037171">
    <property type="entry name" value="NagB/RpiA_transferase-like"/>
</dbReference>
<dbReference type="SUPFAM" id="SSF100950">
    <property type="entry name" value="NagB/RpiA/CoA transferase-like"/>
    <property type="match status" value="1"/>
</dbReference>
<sequence>MSTTSSSAQKASRMTSHERREHVQIVQEKLSDRQMRTNLTSAMHTLQHNRGELITHKYIDWQGLRCQAQAVKTASLQNLSERLQAFEKHATANGIQVHWASSAEDACAVILEIIRANKVQHVLKGKSMASEEIGLNAYLRKHGVIAEETDLGELILQLNHEPPVHIVVPAIHRNRHEVGQIFAQNLNVPLVSEPEALNNIARHHLRNEFQGLKLGISGVNFALAEEGAIWLLENEGNGRMCTTAPDIHVALCGIEKVVGSMEDAATLMHLLTPSATGQFIPAYQNIITGPRKTDSHSTETKTGTSADLDGPKQVHVVLFDHNRTSMLQDPDFAAALRCLRCGACMNFCPVYDKIGGHSYQTTYPGPIGEVISPQLFGLDQVGDILSFCSQCQRCSEVCPERIPLANLIRTLRAFKNKQISDSARTTNLRGYASTKEDKAKTLTMRLFAKAATNGTLWRFALGHAHSFNFLVQRFGPYLPVSGQWAKVKTLPQMRDNFYRELQQLPDVEIED</sequence>
<dbReference type="PROSITE" id="PS51379">
    <property type="entry name" value="4FE4S_FER_2"/>
    <property type="match status" value="1"/>
</dbReference>
<dbReference type="InterPro" id="IPR017900">
    <property type="entry name" value="4Fe4S_Fe_S_CS"/>
</dbReference>
<organism evidence="10 11">
    <name type="scientific">Candidatus Anaerobiospirillum pullistercoris</name>
    <dbReference type="NCBI Taxonomy" id="2838452"/>
    <lineage>
        <taxon>Bacteria</taxon>
        <taxon>Pseudomonadati</taxon>
        <taxon>Pseudomonadota</taxon>
        <taxon>Gammaproteobacteria</taxon>
        <taxon>Aeromonadales</taxon>
        <taxon>Succinivibrionaceae</taxon>
        <taxon>Anaerobiospirillum</taxon>
    </lineage>
</organism>
<dbReference type="GO" id="GO:0051539">
    <property type="term" value="F:4 iron, 4 sulfur cluster binding"/>
    <property type="evidence" value="ECO:0007669"/>
    <property type="project" value="UniProtKB-KW"/>
</dbReference>
<accession>A0A9D1WBF8</accession>
<dbReference type="InterPro" id="IPR024569">
    <property type="entry name" value="LutB_C"/>
</dbReference>
<dbReference type="PANTHER" id="PTHR47153:SF2">
    <property type="entry name" value="LACTATE UTILIZATION PROTEIN B"/>
    <property type="match status" value="1"/>
</dbReference>
<evidence type="ECO:0000256" key="7">
    <source>
        <dbReference type="ARBA" id="ARBA00023014"/>
    </source>
</evidence>
<proteinExistence type="predicted"/>
<keyword evidence="2" id="KW-0004">4Fe-4S</keyword>
<evidence type="ECO:0000256" key="4">
    <source>
        <dbReference type="ARBA" id="ARBA00022737"/>
    </source>
</evidence>
<dbReference type="NCBIfam" id="TIGR00273">
    <property type="entry name" value="LutB/LldF family L-lactate oxidation iron-sulfur protein"/>
    <property type="match status" value="1"/>
</dbReference>
<evidence type="ECO:0000256" key="2">
    <source>
        <dbReference type="ARBA" id="ARBA00022485"/>
    </source>
</evidence>
<reference evidence="10" key="2">
    <citation type="submission" date="2021-04" db="EMBL/GenBank/DDBJ databases">
        <authorList>
            <person name="Gilroy R."/>
        </authorList>
    </citation>
    <scope>NUCLEOTIDE SEQUENCE</scope>
    <source>
        <strain evidence="10">USASDec5-558</strain>
    </source>
</reference>
<dbReference type="Gene3D" id="1.10.1060.10">
    <property type="entry name" value="Alpha-helical ferredoxin"/>
    <property type="match status" value="1"/>
</dbReference>
<dbReference type="Pfam" id="PF13183">
    <property type="entry name" value="Fer4_8"/>
    <property type="match status" value="1"/>
</dbReference>
<reference evidence="10" key="1">
    <citation type="journal article" date="2021" name="PeerJ">
        <title>Extensive microbial diversity within the chicken gut microbiome revealed by metagenomics and culture.</title>
        <authorList>
            <person name="Gilroy R."/>
            <person name="Ravi A."/>
            <person name="Getino M."/>
            <person name="Pursley I."/>
            <person name="Horton D.L."/>
            <person name="Alikhan N.F."/>
            <person name="Baker D."/>
            <person name="Gharbi K."/>
            <person name="Hall N."/>
            <person name="Watson M."/>
            <person name="Adriaenssens E.M."/>
            <person name="Foster-Nyarko E."/>
            <person name="Jarju S."/>
            <person name="Secka A."/>
            <person name="Antonio M."/>
            <person name="Oren A."/>
            <person name="Chaudhuri R.R."/>
            <person name="La Ragione R."/>
            <person name="Hildebrand F."/>
            <person name="Pallen M.J."/>
        </authorList>
    </citation>
    <scope>NUCLEOTIDE SEQUENCE</scope>
    <source>
        <strain evidence="10">USASDec5-558</strain>
    </source>
</reference>
<evidence type="ECO:0000313" key="10">
    <source>
        <dbReference type="EMBL" id="HIX55980.1"/>
    </source>
</evidence>
<dbReference type="SUPFAM" id="SSF46548">
    <property type="entry name" value="alpha-helical ferredoxin"/>
    <property type="match status" value="1"/>
</dbReference>